<dbReference type="SUPFAM" id="SSF161098">
    <property type="entry name" value="MetI-like"/>
    <property type="match status" value="1"/>
</dbReference>
<evidence type="ECO:0000256" key="3">
    <source>
        <dbReference type="ARBA" id="ARBA00022475"/>
    </source>
</evidence>
<evidence type="ECO:0000256" key="6">
    <source>
        <dbReference type="ARBA" id="ARBA00023136"/>
    </source>
</evidence>
<dbReference type="Pfam" id="PF00528">
    <property type="entry name" value="BPD_transp_1"/>
    <property type="match status" value="1"/>
</dbReference>
<dbReference type="Gene3D" id="1.10.3720.10">
    <property type="entry name" value="MetI-like"/>
    <property type="match status" value="1"/>
</dbReference>
<protein>
    <submittedName>
        <fullName evidence="9">Sugar ABC transporter permease</fullName>
    </submittedName>
</protein>
<feature type="domain" description="ABC transmembrane type-1" evidence="8">
    <location>
        <begin position="90"/>
        <end position="304"/>
    </location>
</feature>
<comment type="similarity">
    <text evidence="7">Belongs to the binding-protein-dependent transport system permease family.</text>
</comment>
<dbReference type="EMBL" id="DSID01000638">
    <property type="protein sequence ID" value="HEX71252.1"/>
    <property type="molecule type" value="Genomic_DNA"/>
</dbReference>
<sequence>MDHAGRGPAVRALPGRRGATKERSRASEVAADYAYILPALAVLVFVVGYPIVYTLVLSFYETPPSLPGRFWTGLGNYRTILTSAEFFDVTLNTVYWALPSTILAFALGIPAALALNQGLPGQGLLRGLLLIPWVISTVTAAYVWRWLYHADFGLVNGFLMQLGLISRPILFLDSPTLVIPALIVVNVWKTFPFVMVMTLAGLQTVPRELLEAAAIDGATAVRRFWHVTVPYLRNVLFVTFILLLISNLEHFTIPWLMTGGGPARASQIWSIDIYTIAFRSLQFGLASAYSTIVFAIVLVFAYLYVRALTKEDAVR</sequence>
<dbReference type="AlphaFoldDB" id="A0A7C3A8W4"/>
<keyword evidence="4 7" id="KW-0812">Transmembrane</keyword>
<evidence type="ECO:0000313" key="9">
    <source>
        <dbReference type="EMBL" id="HEX71252.1"/>
    </source>
</evidence>
<comment type="subcellular location">
    <subcellularLocation>
        <location evidence="1 7">Cell membrane</location>
        <topology evidence="1 7">Multi-pass membrane protein</topology>
    </subcellularLocation>
</comment>
<keyword evidence="3" id="KW-1003">Cell membrane</keyword>
<name>A0A7C3A8W4_9BACT</name>
<feature type="transmembrane region" description="Helical" evidence="7">
    <location>
        <begin position="231"/>
        <end position="248"/>
    </location>
</feature>
<feature type="transmembrane region" description="Helical" evidence="7">
    <location>
        <begin position="168"/>
        <end position="188"/>
    </location>
</feature>
<feature type="transmembrane region" description="Helical" evidence="7">
    <location>
        <begin position="127"/>
        <end position="148"/>
    </location>
</feature>
<evidence type="ECO:0000256" key="5">
    <source>
        <dbReference type="ARBA" id="ARBA00022989"/>
    </source>
</evidence>
<feature type="transmembrane region" description="Helical" evidence="7">
    <location>
        <begin position="33"/>
        <end position="60"/>
    </location>
</feature>
<dbReference type="InterPro" id="IPR000515">
    <property type="entry name" value="MetI-like"/>
</dbReference>
<evidence type="ECO:0000256" key="1">
    <source>
        <dbReference type="ARBA" id="ARBA00004651"/>
    </source>
</evidence>
<reference evidence="9" key="1">
    <citation type="journal article" date="2020" name="mSystems">
        <title>Genome- and Community-Level Interaction Insights into Carbon Utilization and Element Cycling Functions of Hydrothermarchaeota in Hydrothermal Sediment.</title>
        <authorList>
            <person name="Zhou Z."/>
            <person name="Liu Y."/>
            <person name="Xu W."/>
            <person name="Pan J."/>
            <person name="Luo Z.H."/>
            <person name="Li M."/>
        </authorList>
    </citation>
    <scope>NUCLEOTIDE SEQUENCE [LARGE SCALE GENOMIC DNA]</scope>
    <source>
        <strain evidence="9">SpSt-192</strain>
    </source>
</reference>
<gene>
    <name evidence="9" type="ORF">ENP13_08435</name>
</gene>
<keyword evidence="6 7" id="KW-0472">Membrane</keyword>
<dbReference type="GO" id="GO:0005886">
    <property type="term" value="C:plasma membrane"/>
    <property type="evidence" value="ECO:0007669"/>
    <property type="project" value="UniProtKB-SubCell"/>
</dbReference>
<evidence type="ECO:0000259" key="8">
    <source>
        <dbReference type="PROSITE" id="PS50928"/>
    </source>
</evidence>
<keyword evidence="2 7" id="KW-0813">Transport</keyword>
<comment type="caution">
    <text evidence="9">The sequence shown here is derived from an EMBL/GenBank/DDBJ whole genome shotgun (WGS) entry which is preliminary data.</text>
</comment>
<dbReference type="InterPro" id="IPR035906">
    <property type="entry name" value="MetI-like_sf"/>
</dbReference>
<evidence type="ECO:0000256" key="2">
    <source>
        <dbReference type="ARBA" id="ARBA00022448"/>
    </source>
</evidence>
<feature type="transmembrane region" description="Helical" evidence="7">
    <location>
        <begin position="94"/>
        <end position="115"/>
    </location>
</feature>
<evidence type="ECO:0000256" key="4">
    <source>
        <dbReference type="ARBA" id="ARBA00022692"/>
    </source>
</evidence>
<evidence type="ECO:0000256" key="7">
    <source>
        <dbReference type="RuleBase" id="RU363032"/>
    </source>
</evidence>
<dbReference type="PANTHER" id="PTHR43005">
    <property type="entry name" value="BLR7065 PROTEIN"/>
    <property type="match status" value="1"/>
</dbReference>
<dbReference type="PANTHER" id="PTHR43005:SF1">
    <property type="entry name" value="SPERMIDINE_PUTRESCINE TRANSPORT SYSTEM PERMEASE PROTEIN"/>
    <property type="match status" value="1"/>
</dbReference>
<proteinExistence type="inferred from homology"/>
<feature type="transmembrane region" description="Helical" evidence="7">
    <location>
        <begin position="286"/>
        <end position="305"/>
    </location>
</feature>
<organism evidence="9">
    <name type="scientific">Thermorudis sp</name>
    <dbReference type="NCBI Taxonomy" id="1969470"/>
    <lineage>
        <taxon>Bacteria</taxon>
        <taxon>Pseudomonadati</taxon>
        <taxon>Thermomicrobiota</taxon>
        <taxon>Thermomicrobia</taxon>
        <taxon>Thermomicrobia incertae sedis</taxon>
        <taxon>Thermorudis</taxon>
    </lineage>
</organism>
<dbReference type="PROSITE" id="PS50928">
    <property type="entry name" value="ABC_TM1"/>
    <property type="match status" value="1"/>
</dbReference>
<dbReference type="CDD" id="cd06261">
    <property type="entry name" value="TM_PBP2"/>
    <property type="match status" value="1"/>
</dbReference>
<accession>A0A7C3A8W4</accession>
<dbReference type="GO" id="GO:0055085">
    <property type="term" value="P:transmembrane transport"/>
    <property type="evidence" value="ECO:0007669"/>
    <property type="project" value="InterPro"/>
</dbReference>
<keyword evidence="5 7" id="KW-1133">Transmembrane helix</keyword>